<dbReference type="PANTHER" id="PTHR10920">
    <property type="entry name" value="RIBOSOMAL RNA METHYLTRANSFERASE"/>
    <property type="match status" value="1"/>
</dbReference>
<dbReference type="Proteomes" id="UP000242753">
    <property type="component" value="Chromosome I"/>
</dbReference>
<evidence type="ECO:0000256" key="9">
    <source>
        <dbReference type="ARBA" id="ARBA00042745"/>
    </source>
</evidence>
<evidence type="ECO:0000256" key="10">
    <source>
        <dbReference type="ARBA" id="ARBA00048970"/>
    </source>
</evidence>
<evidence type="ECO:0000256" key="3">
    <source>
        <dbReference type="ARBA" id="ARBA00022679"/>
    </source>
</evidence>
<feature type="binding site" evidence="11">
    <location>
        <position position="97"/>
    </location>
    <ligand>
        <name>S-adenosyl-L-methionine</name>
        <dbReference type="ChEBI" id="CHEBI:59789"/>
    </ligand>
</feature>
<organism evidence="14 15">
    <name type="scientific">Candidatus Westeberhardia cardiocondylae</name>
    <dbReference type="NCBI Taxonomy" id="1594731"/>
    <lineage>
        <taxon>Bacteria</taxon>
        <taxon>Pseudomonadati</taxon>
        <taxon>Pseudomonadota</taxon>
        <taxon>Gammaproteobacteria</taxon>
        <taxon>Enterobacterales</taxon>
        <taxon>Enterobacteriaceae</taxon>
        <taxon>ant endosymbionts</taxon>
        <taxon>Candidatus Westeberhardia</taxon>
    </lineage>
</organism>
<evidence type="ECO:0000256" key="4">
    <source>
        <dbReference type="ARBA" id="ARBA00022691"/>
    </source>
</evidence>
<keyword evidence="1 11" id="KW-0698">rRNA processing</keyword>
<evidence type="ECO:0000313" key="14">
    <source>
        <dbReference type="EMBL" id="CEN32147.1"/>
    </source>
</evidence>
<evidence type="ECO:0000256" key="11">
    <source>
        <dbReference type="HAMAP-Rule" id="MF_01547"/>
    </source>
</evidence>
<dbReference type="HAMAP" id="MF_01547">
    <property type="entry name" value="RNA_methyltr_E"/>
    <property type="match status" value="1"/>
</dbReference>
<evidence type="ECO:0000256" key="5">
    <source>
        <dbReference type="ARBA" id="ARBA00037569"/>
    </source>
</evidence>
<sequence length="206" mass="23600">MGNRSLNSFRWLQEHINDTYVKQAKIKKLRSRSWFKIQDIQRSDRLFYPGMVIIELGSSPGGWSKYILSKIGDKGSIIACDIISMSVMKGVDFIQGDIYNTITIKKIFKKAKNKNIQLILSDISHNLSGIAVIDIAKSIYLVKFILKNICSILVKGGDFLVKIFQGEGFEECVHEIRLLFEKVKIRKPVASRSRSREVYIVAKKKR</sequence>
<evidence type="ECO:0000256" key="7">
    <source>
        <dbReference type="ARBA" id="ARBA00041129"/>
    </source>
</evidence>
<proteinExistence type="inferred from homology"/>
<dbReference type="FunFam" id="3.40.50.150:FF:000005">
    <property type="entry name" value="Ribosomal RNA large subunit methyltransferase E"/>
    <property type="match status" value="1"/>
</dbReference>
<feature type="binding site" evidence="11">
    <location>
        <position position="63"/>
    </location>
    <ligand>
        <name>S-adenosyl-L-methionine</name>
        <dbReference type="ChEBI" id="CHEBI:59789"/>
    </ligand>
</feature>
<evidence type="ECO:0000256" key="8">
    <source>
        <dbReference type="ARBA" id="ARBA00041995"/>
    </source>
</evidence>
<feature type="domain" description="Ribosomal RNA methyltransferase FtsJ" evidence="13">
    <location>
        <begin position="30"/>
        <end position="205"/>
    </location>
</feature>
<dbReference type="InterPro" id="IPR015507">
    <property type="entry name" value="rRNA-MeTfrase_E"/>
</dbReference>
<dbReference type="AlphaFoldDB" id="A0A0H5BWQ2"/>
<keyword evidence="15" id="KW-1185">Reference proteome</keyword>
<dbReference type="KEGG" id="wca:WEOB_194"/>
<evidence type="ECO:0000259" key="13">
    <source>
        <dbReference type="Pfam" id="PF01728"/>
    </source>
</evidence>
<comment type="function">
    <text evidence="5 11">Specifically methylates the uridine in position 2552 of 23S rRNA at the 2'-O position of the ribose in the fully assembled 50S ribosomal subunit.</text>
</comment>
<name>A0A0H5BWQ2_9ENTR</name>
<comment type="catalytic activity">
    <reaction evidence="10 11">
        <text>uridine(2552) in 23S rRNA + S-adenosyl-L-methionine = 2'-O-methyluridine(2552) in 23S rRNA + S-adenosyl-L-homocysteine + H(+)</text>
        <dbReference type="Rhea" id="RHEA:42720"/>
        <dbReference type="Rhea" id="RHEA-COMP:10202"/>
        <dbReference type="Rhea" id="RHEA-COMP:10203"/>
        <dbReference type="ChEBI" id="CHEBI:15378"/>
        <dbReference type="ChEBI" id="CHEBI:57856"/>
        <dbReference type="ChEBI" id="CHEBI:59789"/>
        <dbReference type="ChEBI" id="CHEBI:65315"/>
        <dbReference type="ChEBI" id="CHEBI:74478"/>
        <dbReference type="EC" id="2.1.1.166"/>
    </reaction>
</comment>
<evidence type="ECO:0000256" key="12">
    <source>
        <dbReference type="PIRSR" id="PIRSR005461-1"/>
    </source>
</evidence>
<dbReference type="RefSeq" id="WP_281264040.1">
    <property type="nucleotide sequence ID" value="NZ_LN774881.1"/>
</dbReference>
<keyword evidence="4 11" id="KW-0949">S-adenosyl-L-methionine</keyword>
<dbReference type="EMBL" id="LN774881">
    <property type="protein sequence ID" value="CEN32147.1"/>
    <property type="molecule type" value="Genomic_DNA"/>
</dbReference>
<dbReference type="SUPFAM" id="SSF53335">
    <property type="entry name" value="S-adenosyl-L-methionine-dependent methyltransferases"/>
    <property type="match status" value="1"/>
</dbReference>
<feature type="binding site" evidence="11">
    <location>
        <position position="81"/>
    </location>
    <ligand>
        <name>S-adenosyl-L-methionine</name>
        <dbReference type="ChEBI" id="CHEBI:59789"/>
    </ligand>
</feature>
<dbReference type="PANTHER" id="PTHR10920:SF18">
    <property type="entry name" value="RRNA METHYLTRANSFERASE 2, MITOCHONDRIAL"/>
    <property type="match status" value="1"/>
</dbReference>
<dbReference type="GO" id="GO:0008650">
    <property type="term" value="F:rRNA (uridine-2'-O-)-methyltransferase activity"/>
    <property type="evidence" value="ECO:0007669"/>
    <property type="project" value="UniProtKB-UniRule"/>
</dbReference>
<dbReference type="InterPro" id="IPR029063">
    <property type="entry name" value="SAM-dependent_MTases_sf"/>
</dbReference>
<evidence type="ECO:0000313" key="15">
    <source>
        <dbReference type="Proteomes" id="UP000242753"/>
    </source>
</evidence>
<dbReference type="Gene3D" id="3.40.50.150">
    <property type="entry name" value="Vaccinia Virus protein VP39"/>
    <property type="match status" value="1"/>
</dbReference>
<dbReference type="GO" id="GO:0005737">
    <property type="term" value="C:cytoplasm"/>
    <property type="evidence" value="ECO:0007669"/>
    <property type="project" value="UniProtKB-SubCell"/>
</dbReference>
<dbReference type="InterPro" id="IPR050082">
    <property type="entry name" value="RNA_methyltr_RlmE"/>
</dbReference>
<dbReference type="STRING" id="1594731.WEOB_194"/>
<evidence type="ECO:0000256" key="1">
    <source>
        <dbReference type="ARBA" id="ARBA00022552"/>
    </source>
</evidence>
<feature type="binding site" evidence="11">
    <location>
        <position position="122"/>
    </location>
    <ligand>
        <name>S-adenosyl-L-methionine</name>
        <dbReference type="ChEBI" id="CHEBI:59789"/>
    </ligand>
</feature>
<feature type="active site" description="Proton acceptor" evidence="11 12">
    <location>
        <position position="162"/>
    </location>
</feature>
<evidence type="ECO:0000256" key="2">
    <source>
        <dbReference type="ARBA" id="ARBA00022603"/>
    </source>
</evidence>
<dbReference type="EC" id="2.1.1.166" evidence="6 11"/>
<dbReference type="PIRSF" id="PIRSF005461">
    <property type="entry name" value="23S_rRNA_mtase"/>
    <property type="match status" value="1"/>
</dbReference>
<keyword evidence="11" id="KW-0963">Cytoplasm</keyword>
<keyword evidence="3 11" id="KW-0808">Transferase</keyword>
<gene>
    <name evidence="11 14" type="primary">rlmE</name>
    <name evidence="11" type="synonym">ftsJ</name>
    <name evidence="11" type="synonym">rrmJ</name>
    <name evidence="14" type="ORF">WEOB_194</name>
</gene>
<protein>
    <recommendedName>
        <fullName evidence="7 11">Ribosomal RNA large subunit methyltransferase E</fullName>
        <ecNumber evidence="6 11">2.1.1.166</ecNumber>
    </recommendedName>
    <alternativeName>
        <fullName evidence="9 11">23S rRNA Um2552 methyltransferase</fullName>
    </alternativeName>
    <alternativeName>
        <fullName evidence="8 11">rRNA (uridine-2'-O-)-methyltransferase</fullName>
    </alternativeName>
</protein>
<dbReference type="PATRIC" id="fig|1594731.3.peg.184"/>
<comment type="similarity">
    <text evidence="11">Belongs to the class I-like SAM-binding methyltransferase superfamily. RNA methyltransferase RlmE family.</text>
</comment>
<evidence type="ECO:0000256" key="6">
    <source>
        <dbReference type="ARBA" id="ARBA00038861"/>
    </source>
</evidence>
<accession>A0A0H5BWQ2</accession>
<comment type="subcellular location">
    <subcellularLocation>
        <location evidence="11">Cytoplasm</location>
    </subcellularLocation>
</comment>
<dbReference type="Pfam" id="PF01728">
    <property type="entry name" value="FtsJ"/>
    <property type="match status" value="1"/>
</dbReference>
<reference evidence="15" key="1">
    <citation type="submission" date="2015-01" db="EMBL/GenBank/DDBJ databases">
        <authorList>
            <person name="Manzano-Marin A."/>
            <person name="Manzano-Marin A."/>
        </authorList>
    </citation>
    <scope>NUCLEOTIDE SEQUENCE [LARGE SCALE GENOMIC DNA]</scope>
    <source>
        <strain evidence="15">obscurior</strain>
    </source>
</reference>
<feature type="binding site" evidence="11">
    <location>
        <position position="61"/>
    </location>
    <ligand>
        <name>S-adenosyl-L-methionine</name>
        <dbReference type="ChEBI" id="CHEBI:59789"/>
    </ligand>
</feature>
<dbReference type="InterPro" id="IPR002877">
    <property type="entry name" value="RNA_MeTrfase_FtsJ_dom"/>
</dbReference>
<keyword evidence="2 11" id="KW-0489">Methyltransferase</keyword>